<dbReference type="EnsemblMetazoa" id="AMEM009105-RA">
    <property type="protein sequence ID" value="AMEM009105-PA"/>
    <property type="gene ID" value="AMEM009105"/>
</dbReference>
<organism evidence="1 2">
    <name type="scientific">Anopheles merus</name>
    <name type="common">Mosquito</name>
    <dbReference type="NCBI Taxonomy" id="30066"/>
    <lineage>
        <taxon>Eukaryota</taxon>
        <taxon>Metazoa</taxon>
        <taxon>Ecdysozoa</taxon>
        <taxon>Arthropoda</taxon>
        <taxon>Hexapoda</taxon>
        <taxon>Insecta</taxon>
        <taxon>Pterygota</taxon>
        <taxon>Neoptera</taxon>
        <taxon>Endopterygota</taxon>
        <taxon>Diptera</taxon>
        <taxon>Nematocera</taxon>
        <taxon>Culicoidea</taxon>
        <taxon>Culicidae</taxon>
        <taxon>Anophelinae</taxon>
        <taxon>Anopheles</taxon>
    </lineage>
</organism>
<protein>
    <submittedName>
        <fullName evidence="1">Uncharacterized protein</fullName>
    </submittedName>
</protein>
<accession>A0A182V5A7</accession>
<evidence type="ECO:0000313" key="2">
    <source>
        <dbReference type="Proteomes" id="UP000075903"/>
    </source>
</evidence>
<dbReference type="VEuPathDB" id="VectorBase:AMEM009105"/>
<evidence type="ECO:0000313" key="1">
    <source>
        <dbReference type="EnsemblMetazoa" id="AMEM009105-PA"/>
    </source>
</evidence>
<name>A0A182V5A7_ANOME</name>
<dbReference type="Proteomes" id="UP000075903">
    <property type="component" value="Unassembled WGS sequence"/>
</dbReference>
<keyword evidence="2" id="KW-1185">Reference proteome</keyword>
<reference evidence="1" key="1">
    <citation type="submission" date="2020-05" db="UniProtKB">
        <authorList>
            <consortium name="EnsemblMetazoa"/>
        </authorList>
    </citation>
    <scope>IDENTIFICATION</scope>
    <source>
        <strain evidence="1">MAF</strain>
    </source>
</reference>
<proteinExistence type="predicted"/>
<sequence>MEDCTAAEEIEADDPPPGGCNDWAYSLAEYSALNTLRQNELSLIDLTGSVTDYRVVKLLAVLQRLVCSARNLGRSGTKEDDFLTFYGTMYCKIAVVLSDHLGPYFGFIILMHCSYVCFEAAICILDMQRNRLAAALNTLHQNELSLIDLTGSVTDYRVVKLLVFVSCIKGDRLIYALNSLLKNDADLSRLHAIQNSVGLSYV</sequence>
<dbReference type="AlphaFoldDB" id="A0A182V5A7"/>